<protein>
    <submittedName>
        <fullName evidence="2">Uncharacterized protein</fullName>
    </submittedName>
</protein>
<comment type="caution">
    <text evidence="2">The sequence shown here is derived from an EMBL/GenBank/DDBJ whole genome shotgun (WGS) entry which is preliminary data.</text>
</comment>
<feature type="transmembrane region" description="Helical" evidence="1">
    <location>
        <begin position="51"/>
        <end position="72"/>
    </location>
</feature>
<feature type="transmembrane region" description="Helical" evidence="1">
    <location>
        <begin position="12"/>
        <end position="31"/>
    </location>
</feature>
<dbReference type="RefSeq" id="WP_112744811.1">
    <property type="nucleotide sequence ID" value="NZ_QMFY01000001.1"/>
</dbReference>
<dbReference type="AlphaFoldDB" id="A0A364Y673"/>
<keyword evidence="1" id="KW-0472">Membrane</keyword>
<name>A0A364Y673_9BACT</name>
<keyword evidence="1" id="KW-1133">Transmembrane helix</keyword>
<accession>A0A364Y673</accession>
<evidence type="ECO:0000256" key="1">
    <source>
        <dbReference type="SAM" id="Phobius"/>
    </source>
</evidence>
<feature type="transmembrane region" description="Helical" evidence="1">
    <location>
        <begin position="109"/>
        <end position="132"/>
    </location>
</feature>
<dbReference type="Proteomes" id="UP000251889">
    <property type="component" value="Unassembled WGS sequence"/>
</dbReference>
<evidence type="ECO:0000313" key="2">
    <source>
        <dbReference type="EMBL" id="RAW02594.1"/>
    </source>
</evidence>
<keyword evidence="1" id="KW-0812">Transmembrane</keyword>
<dbReference type="EMBL" id="QMFY01000001">
    <property type="protein sequence ID" value="RAW02594.1"/>
    <property type="molecule type" value="Genomic_DNA"/>
</dbReference>
<gene>
    <name evidence="2" type="ORF">DQQ10_00305</name>
</gene>
<sequence length="193" mass="22361">MNKIVTYLESKEVVFHAALALIILYIPHAGHLFKQIEHIDMTIYGFTVMNWIYGIALAAVIEILILVFIINGYQRAGKAYALVSFFINALYYDYWFITLQEPTILNIKWTATSLLICFMHSLAIWQLSDLFFRRVRADKEKVVEHWCTECDMGPFPSKRSLDGHIAKAHRYVKKDFRQAEASGDVDLKHKTQA</sequence>
<keyword evidence="3" id="KW-1185">Reference proteome</keyword>
<evidence type="ECO:0000313" key="3">
    <source>
        <dbReference type="Proteomes" id="UP000251889"/>
    </source>
</evidence>
<organism evidence="2 3">
    <name type="scientific">Pseudochryseolinea flava</name>
    <dbReference type="NCBI Taxonomy" id="2059302"/>
    <lineage>
        <taxon>Bacteria</taxon>
        <taxon>Pseudomonadati</taxon>
        <taxon>Bacteroidota</taxon>
        <taxon>Cytophagia</taxon>
        <taxon>Cytophagales</taxon>
        <taxon>Fulvivirgaceae</taxon>
        <taxon>Pseudochryseolinea</taxon>
    </lineage>
</organism>
<feature type="transmembrane region" description="Helical" evidence="1">
    <location>
        <begin position="79"/>
        <end position="97"/>
    </location>
</feature>
<proteinExistence type="predicted"/>
<reference evidence="2 3" key="1">
    <citation type="submission" date="2018-06" db="EMBL/GenBank/DDBJ databases">
        <title>Chryseolinea flavus sp. nov., a member of the phylum Bacteroidetes isolated from soil.</title>
        <authorList>
            <person name="Li Y."/>
            <person name="Wang J."/>
        </authorList>
    </citation>
    <scope>NUCLEOTIDE SEQUENCE [LARGE SCALE GENOMIC DNA]</scope>
    <source>
        <strain evidence="2 3">SDU1-6</strain>
    </source>
</reference>